<keyword evidence="1" id="KW-0805">Transcription regulation</keyword>
<dbReference type="Pfam" id="PF00440">
    <property type="entry name" value="TetR_N"/>
    <property type="match status" value="1"/>
</dbReference>
<gene>
    <name evidence="6" type="ORF">JN12_02522</name>
</gene>
<dbReference type="InterPro" id="IPR036271">
    <property type="entry name" value="Tet_transcr_reg_TetR-rel_C_sf"/>
</dbReference>
<accession>A0A562VLJ8</accession>
<dbReference type="PANTHER" id="PTHR47506:SF6">
    <property type="entry name" value="HTH-TYPE TRANSCRIPTIONAL REPRESSOR NEMR"/>
    <property type="match status" value="1"/>
</dbReference>
<feature type="DNA-binding region" description="H-T-H motif" evidence="4">
    <location>
        <begin position="81"/>
        <end position="100"/>
    </location>
</feature>
<evidence type="ECO:0000256" key="4">
    <source>
        <dbReference type="PROSITE-ProRule" id="PRU00335"/>
    </source>
</evidence>
<dbReference type="PRINTS" id="PR00455">
    <property type="entry name" value="HTHTETR"/>
</dbReference>
<dbReference type="PANTHER" id="PTHR47506">
    <property type="entry name" value="TRANSCRIPTIONAL REGULATORY PROTEIN"/>
    <property type="match status" value="1"/>
</dbReference>
<evidence type="ECO:0000256" key="1">
    <source>
        <dbReference type="ARBA" id="ARBA00023015"/>
    </source>
</evidence>
<reference evidence="6 7" key="1">
    <citation type="submission" date="2019-07" db="EMBL/GenBank/DDBJ databases">
        <title>Genomic Encyclopedia of Archaeal and Bacterial Type Strains, Phase II (KMG-II): from individual species to whole genera.</title>
        <authorList>
            <person name="Goeker M."/>
        </authorList>
    </citation>
    <scope>NUCLEOTIDE SEQUENCE [LARGE SCALE GENOMIC DNA]</scope>
    <source>
        <strain evidence="6 7">ATCC BAA-1139</strain>
    </source>
</reference>
<feature type="domain" description="HTH tetR-type" evidence="5">
    <location>
        <begin position="58"/>
        <end position="118"/>
    </location>
</feature>
<organism evidence="6 7">
    <name type="scientific">Geobacter argillaceus</name>
    <dbReference type="NCBI Taxonomy" id="345631"/>
    <lineage>
        <taxon>Bacteria</taxon>
        <taxon>Pseudomonadati</taxon>
        <taxon>Thermodesulfobacteriota</taxon>
        <taxon>Desulfuromonadia</taxon>
        <taxon>Geobacterales</taxon>
        <taxon>Geobacteraceae</taxon>
        <taxon>Geobacter</taxon>
    </lineage>
</organism>
<proteinExistence type="predicted"/>
<keyword evidence="7" id="KW-1185">Reference proteome</keyword>
<keyword evidence="2 4" id="KW-0238">DNA-binding</keyword>
<name>A0A562VLJ8_9BACT</name>
<comment type="caution">
    <text evidence="6">The sequence shown here is derived from an EMBL/GenBank/DDBJ whole genome shotgun (WGS) entry which is preliminary data.</text>
</comment>
<dbReference type="InterPro" id="IPR011075">
    <property type="entry name" value="TetR_C"/>
</dbReference>
<dbReference type="Gene3D" id="1.10.357.10">
    <property type="entry name" value="Tetracycline Repressor, domain 2"/>
    <property type="match status" value="1"/>
</dbReference>
<dbReference type="AlphaFoldDB" id="A0A562VLJ8"/>
<evidence type="ECO:0000313" key="6">
    <source>
        <dbReference type="EMBL" id="TWJ18702.1"/>
    </source>
</evidence>
<evidence type="ECO:0000313" key="7">
    <source>
        <dbReference type="Proteomes" id="UP000319449"/>
    </source>
</evidence>
<dbReference type="Pfam" id="PF16925">
    <property type="entry name" value="TetR_C_13"/>
    <property type="match status" value="1"/>
</dbReference>
<keyword evidence="3" id="KW-0804">Transcription</keyword>
<dbReference type="EMBL" id="VLLN01000015">
    <property type="protein sequence ID" value="TWJ18702.1"/>
    <property type="molecule type" value="Genomic_DNA"/>
</dbReference>
<dbReference type="SUPFAM" id="SSF48498">
    <property type="entry name" value="Tetracyclin repressor-like, C-terminal domain"/>
    <property type="match status" value="1"/>
</dbReference>
<protein>
    <submittedName>
        <fullName evidence="6">TetR family transcriptional regulator</fullName>
    </submittedName>
</protein>
<sequence>MFSIPPLREGWRILELWQAWHRKAKSWVVAETVSIPHGNKKQFAFIDDRSIIVSMDRNETREHIVQVGTSLITLHGYNATGIDAVLKEAGVPKGSFYYYFKSKEEFGLAIIDHFAERFEQRLDTFLKDNEVTPLNRIRNFLESGQTRVIQNECSKGCLIGNLGQELADINERFRNRLEEIFSVWHERFVACLEEAQAAGELPAGIDCPAVACFILSGWEGAILRAKVMKSPLPMRGFIDVLFASVLQKG</sequence>
<dbReference type="InterPro" id="IPR009057">
    <property type="entry name" value="Homeodomain-like_sf"/>
</dbReference>
<dbReference type="GO" id="GO:0003677">
    <property type="term" value="F:DNA binding"/>
    <property type="evidence" value="ECO:0007669"/>
    <property type="project" value="UniProtKB-UniRule"/>
</dbReference>
<dbReference type="PROSITE" id="PS50977">
    <property type="entry name" value="HTH_TETR_2"/>
    <property type="match status" value="1"/>
</dbReference>
<dbReference type="Proteomes" id="UP000319449">
    <property type="component" value="Unassembled WGS sequence"/>
</dbReference>
<evidence type="ECO:0000256" key="2">
    <source>
        <dbReference type="ARBA" id="ARBA00023125"/>
    </source>
</evidence>
<evidence type="ECO:0000256" key="3">
    <source>
        <dbReference type="ARBA" id="ARBA00023163"/>
    </source>
</evidence>
<evidence type="ECO:0000259" key="5">
    <source>
        <dbReference type="PROSITE" id="PS50977"/>
    </source>
</evidence>
<dbReference type="InterPro" id="IPR001647">
    <property type="entry name" value="HTH_TetR"/>
</dbReference>
<dbReference type="SUPFAM" id="SSF46689">
    <property type="entry name" value="Homeodomain-like"/>
    <property type="match status" value="1"/>
</dbReference>